<keyword evidence="2 3" id="KW-0732">Signal</keyword>
<evidence type="ECO:0000313" key="6">
    <source>
        <dbReference type="Proteomes" id="UP001165541"/>
    </source>
</evidence>
<feature type="signal peptide" evidence="3">
    <location>
        <begin position="1"/>
        <end position="27"/>
    </location>
</feature>
<dbReference type="Proteomes" id="UP001165541">
    <property type="component" value="Unassembled WGS sequence"/>
</dbReference>
<dbReference type="InterPro" id="IPR028082">
    <property type="entry name" value="Peripla_BP_I"/>
</dbReference>
<sequence>MQLGVMRKAAIGLACGVVASWMGLAHAAEAPGVSAREIRIGQTGALTGPAAQYGLLARAHAAYFKMVNDQGGVNGRQLKLVLADDEYSASKSGELARKLVEKDQVALMFGSFGTPTNAAQSAYLNSLGVPHLFLGTGADKWGDQKALPWSMGFQPSFRQEARIYTKHILQTRLDAKIGVLYQNDDFGRDYLKGVQDVLGKLQAFKLVKVLSYEPSDSNVESQIASMHNAGVEVLVLAAIPKFAANALSETYARNWRTTIYIALGAAGISTTMEPALDRPGVTLYSGAYAKDPRDARWADDEGMRRYRAFMHKYLPDEDVTNPLPALAFNTGALLVQVLRQCGGDLGRANVMRQAENLKDVTLPLLSPGIQVTTAKDDHYPVEQMQMARWDGRRWIPFGQVMSVTFQPWSIGS</sequence>
<dbReference type="PANTHER" id="PTHR47235">
    <property type="entry name" value="BLR6548 PROTEIN"/>
    <property type="match status" value="1"/>
</dbReference>
<feature type="domain" description="Leucine-binding protein" evidence="4">
    <location>
        <begin position="37"/>
        <end position="391"/>
    </location>
</feature>
<dbReference type="EMBL" id="JAMKFE010000022">
    <property type="protein sequence ID" value="MCM5682732.1"/>
    <property type="molecule type" value="Genomic_DNA"/>
</dbReference>
<dbReference type="Pfam" id="PF13458">
    <property type="entry name" value="Peripla_BP_6"/>
    <property type="match status" value="1"/>
</dbReference>
<accession>A0ABT0YVF5</accession>
<dbReference type="CDD" id="cd06343">
    <property type="entry name" value="PBP1_ABC_ligand_binding-like"/>
    <property type="match status" value="1"/>
</dbReference>
<evidence type="ECO:0000256" key="3">
    <source>
        <dbReference type="SAM" id="SignalP"/>
    </source>
</evidence>
<evidence type="ECO:0000256" key="1">
    <source>
        <dbReference type="ARBA" id="ARBA00010062"/>
    </source>
</evidence>
<dbReference type="PANTHER" id="PTHR47235:SF1">
    <property type="entry name" value="BLR6548 PROTEIN"/>
    <property type="match status" value="1"/>
</dbReference>
<evidence type="ECO:0000259" key="4">
    <source>
        <dbReference type="Pfam" id="PF13458"/>
    </source>
</evidence>
<gene>
    <name evidence="5" type="ORF">M8A51_24635</name>
</gene>
<dbReference type="InterPro" id="IPR028081">
    <property type="entry name" value="Leu-bd"/>
</dbReference>
<feature type="chain" id="PRO_5046467175" evidence="3">
    <location>
        <begin position="28"/>
        <end position="412"/>
    </location>
</feature>
<dbReference type="Gene3D" id="3.40.50.2300">
    <property type="match status" value="2"/>
</dbReference>
<proteinExistence type="inferred from homology"/>
<comment type="similarity">
    <text evidence="1">Belongs to the leucine-binding protein family.</text>
</comment>
<dbReference type="RefSeq" id="WP_251781274.1">
    <property type="nucleotide sequence ID" value="NZ_JAMKFE010000022.1"/>
</dbReference>
<name>A0ABT0YVF5_9BURK</name>
<comment type="caution">
    <text evidence="5">The sequence shown here is derived from an EMBL/GenBank/DDBJ whole genome shotgun (WGS) entry which is preliminary data.</text>
</comment>
<evidence type="ECO:0000256" key="2">
    <source>
        <dbReference type="ARBA" id="ARBA00022729"/>
    </source>
</evidence>
<evidence type="ECO:0000313" key="5">
    <source>
        <dbReference type="EMBL" id="MCM5682732.1"/>
    </source>
</evidence>
<protein>
    <submittedName>
        <fullName evidence="5">ABC transporter substrate-binding protein</fullName>
    </submittedName>
</protein>
<organism evidence="5 6">
    <name type="scientific">Caldimonas mangrovi</name>
    <dbReference type="NCBI Taxonomy" id="2944811"/>
    <lineage>
        <taxon>Bacteria</taxon>
        <taxon>Pseudomonadati</taxon>
        <taxon>Pseudomonadota</taxon>
        <taxon>Betaproteobacteria</taxon>
        <taxon>Burkholderiales</taxon>
        <taxon>Sphaerotilaceae</taxon>
        <taxon>Caldimonas</taxon>
    </lineage>
</organism>
<keyword evidence="6" id="KW-1185">Reference proteome</keyword>
<reference evidence="5" key="1">
    <citation type="submission" date="2022-05" db="EMBL/GenBank/DDBJ databases">
        <title>Schlegelella sp. nov., isolated from mangrove soil.</title>
        <authorList>
            <person name="Liu Y."/>
            <person name="Ge X."/>
            <person name="Liu W."/>
        </authorList>
    </citation>
    <scope>NUCLEOTIDE SEQUENCE</scope>
    <source>
        <strain evidence="5">S2-27</strain>
    </source>
</reference>
<dbReference type="SUPFAM" id="SSF53822">
    <property type="entry name" value="Periplasmic binding protein-like I"/>
    <property type="match status" value="1"/>
</dbReference>